<accession>A0A0S1SIV1</accession>
<accession>A0A0S1SNU7</accession>
<reference evidence="1 2" key="2">
    <citation type="journal article" date="2016" name="PeerJ">
        <title>Analysis of five complete genome sequences for members of the class Peribacteria in the recently recognized Peregrinibacteria bacterial phylum.</title>
        <authorList>
            <person name="Anantharaman K."/>
            <person name="Brown C.T."/>
            <person name="Burstein D."/>
            <person name="Castelle C.J."/>
            <person name="Probst A.J."/>
            <person name="Thomas B.C."/>
            <person name="Williams K.H."/>
            <person name="Banfield J.F."/>
        </authorList>
    </citation>
    <scope>NUCLEOTIDE SEQUENCE [LARGE SCALE GENOMIC DNA]</scope>
    <source>
        <strain evidence="1">RIFOXYD1_FULL_PER-ii_59_16</strain>
    </source>
</reference>
<dbReference type="STRING" id="1735162.PeribacterB2_0373"/>
<accession>A0A0S1SR99</accession>
<reference evidence="2" key="1">
    <citation type="submission" date="2015-10" db="EMBL/GenBank/DDBJ databases">
        <title>Analysis of five complete genome sequences for members of the class Peribacteria in the recently recognized Peregrinibacteria bacterial phylum.</title>
        <authorList>
            <person name="Anantharaman K."/>
            <person name="Brown C.T."/>
            <person name="Burstein D."/>
            <person name="Castelle C.J."/>
            <person name="Probst A.J."/>
            <person name="Thomas B.C."/>
            <person name="Williams K.H."/>
            <person name="Banfield J.F."/>
        </authorList>
    </citation>
    <scope>NUCLEOTIDE SEQUENCE [LARGE SCALE GENOMIC DNA]</scope>
</reference>
<dbReference type="AlphaFoldDB" id="A0A0S1SR99"/>
<sequence length="264" mass="29582">MRTRIPDVVLQSVVFLGHKNKDKNVSLKGTGFFVAVENVFGAQTYLVTAKHIAILLGESFILRMNRKDGISHDIPIDPPRKWYFHPYESDCVDVAVMPMVPNESRFEYKPLSSDMINDSLVTQNNAGIGDTVFFPGLFSNLSEAPMNLPIMRHGNIAMLSKGRFVPSQMYGRIEAHLVEARSIGGLSGSPAFVYLGDHFFLLGLIHGHWMTGGKQANDRIITTDNVNMGIAMVVPAGKIIETINQRELIKQREEKIRKYQLTHN</sequence>
<accession>A0A0S1SJH6</accession>
<dbReference type="SUPFAM" id="SSF50494">
    <property type="entry name" value="Trypsin-like serine proteases"/>
    <property type="match status" value="1"/>
</dbReference>
<name>A0A0S1SR99_9BACT</name>
<accession>A0A0S1SNN6</accession>
<gene>
    <name evidence="1" type="ORF">PeribacterD1_0373</name>
</gene>
<evidence type="ECO:0000313" key="1">
    <source>
        <dbReference type="EMBL" id="ALM13070.1"/>
    </source>
</evidence>
<dbReference type="Proteomes" id="UP000069135">
    <property type="component" value="Chromosome"/>
</dbReference>
<evidence type="ECO:0008006" key="3">
    <source>
        <dbReference type="Google" id="ProtNLM"/>
    </source>
</evidence>
<dbReference type="EMBL" id="CP013065">
    <property type="protein sequence ID" value="ALM13070.1"/>
    <property type="molecule type" value="Genomic_DNA"/>
</dbReference>
<dbReference type="KEGG" id="prf:PeribacterA2_0373"/>
<evidence type="ECO:0000313" key="2">
    <source>
        <dbReference type="Proteomes" id="UP000069135"/>
    </source>
</evidence>
<dbReference type="InterPro" id="IPR009003">
    <property type="entry name" value="Peptidase_S1_PA"/>
</dbReference>
<proteinExistence type="predicted"/>
<protein>
    <recommendedName>
        <fullName evidence="3">Serine protease</fullName>
    </recommendedName>
</protein>
<organism evidence="1 2">
    <name type="scientific">Candidatus Peribacter riflensis</name>
    <dbReference type="NCBI Taxonomy" id="1735162"/>
    <lineage>
        <taxon>Bacteria</taxon>
        <taxon>Candidatus Peregrinibacteriota</taxon>
        <taxon>Candidatus Peribacteria</taxon>
        <taxon>Candidatus Peribacterales</taxon>
        <taxon>Candidatus Peribacteraceae</taxon>
        <taxon>Candidatus Peribacter</taxon>
    </lineage>
</organism>